<comment type="caution">
    <text evidence="3">The sequence shown here is derived from an EMBL/GenBank/DDBJ whole genome shotgun (WGS) entry which is preliminary data.</text>
</comment>
<organism evidence="3 4">
    <name type="scientific">Folsomia candida</name>
    <name type="common">Springtail</name>
    <dbReference type="NCBI Taxonomy" id="158441"/>
    <lineage>
        <taxon>Eukaryota</taxon>
        <taxon>Metazoa</taxon>
        <taxon>Ecdysozoa</taxon>
        <taxon>Arthropoda</taxon>
        <taxon>Hexapoda</taxon>
        <taxon>Collembola</taxon>
        <taxon>Entomobryomorpha</taxon>
        <taxon>Isotomoidea</taxon>
        <taxon>Isotomidae</taxon>
        <taxon>Proisotominae</taxon>
        <taxon>Folsomia</taxon>
    </lineage>
</organism>
<dbReference type="EMBL" id="LNIX01000003">
    <property type="protein sequence ID" value="OXA57817.1"/>
    <property type="molecule type" value="Genomic_DNA"/>
</dbReference>
<feature type="signal peptide" evidence="1">
    <location>
        <begin position="1"/>
        <end position="22"/>
    </location>
</feature>
<reference evidence="3 4" key="1">
    <citation type="submission" date="2015-12" db="EMBL/GenBank/DDBJ databases">
        <title>The genome of Folsomia candida.</title>
        <authorList>
            <person name="Faddeeva A."/>
            <person name="Derks M.F."/>
            <person name="Anvar Y."/>
            <person name="Smit S."/>
            <person name="Van Straalen N."/>
            <person name="Roelofs D."/>
        </authorList>
    </citation>
    <scope>NUCLEOTIDE SEQUENCE [LARGE SCALE GENOMIC DNA]</scope>
    <source>
        <strain evidence="3 4">VU population</strain>
        <tissue evidence="3">Whole body</tissue>
    </source>
</reference>
<evidence type="ECO:0000313" key="4">
    <source>
        <dbReference type="Proteomes" id="UP000198287"/>
    </source>
</evidence>
<evidence type="ECO:0000259" key="2">
    <source>
        <dbReference type="Pfam" id="PF16033"/>
    </source>
</evidence>
<dbReference type="PANTHER" id="PTHR21177">
    <property type="entry name" value="IP06524P-RELATED"/>
    <property type="match status" value="1"/>
</dbReference>
<name>A0A226EL14_FOLCA</name>
<dbReference type="InterPro" id="IPR031993">
    <property type="entry name" value="DUF4789"/>
</dbReference>
<keyword evidence="1" id="KW-0732">Signal</keyword>
<accession>A0A226EL14</accession>
<keyword evidence="4" id="KW-1185">Reference proteome</keyword>
<sequence length="235" mass="27009">MSQRSKLVSWFIQCFAISLISGWVVNAEEYKLKSAPECPTIKNQVWLLDADNVCHQVGSQGPCGSNMLFFPHPSRADKTHGFCDCFDARMETEDEIQVINNPELSHCLKFELRSQIFVPERNRCYSAFDQGPCPSGKWLVLNETYYPICARHQCESGNAADPLSARFKFSHSAADKRCYETMARGYCPKFYRLRFSPNDWLPKCRYSPRSLQSPIACPATKLWKGTIRSRWEKLV</sequence>
<feature type="domain" description="DUF4789" evidence="2">
    <location>
        <begin position="63"/>
        <end position="187"/>
    </location>
</feature>
<dbReference type="Pfam" id="PF16033">
    <property type="entry name" value="DUF4789"/>
    <property type="match status" value="1"/>
</dbReference>
<protein>
    <recommendedName>
        <fullName evidence="2">DUF4789 domain-containing protein</fullName>
    </recommendedName>
</protein>
<gene>
    <name evidence="3" type="ORF">Fcan01_07712</name>
</gene>
<evidence type="ECO:0000256" key="1">
    <source>
        <dbReference type="SAM" id="SignalP"/>
    </source>
</evidence>
<dbReference type="OrthoDB" id="6338576at2759"/>
<evidence type="ECO:0000313" key="3">
    <source>
        <dbReference type="EMBL" id="OXA57817.1"/>
    </source>
</evidence>
<feature type="chain" id="PRO_5013030977" description="DUF4789 domain-containing protein" evidence="1">
    <location>
        <begin position="23"/>
        <end position="235"/>
    </location>
</feature>
<proteinExistence type="predicted"/>
<dbReference type="AlphaFoldDB" id="A0A226EL14"/>
<dbReference type="Proteomes" id="UP000198287">
    <property type="component" value="Unassembled WGS sequence"/>
</dbReference>